<protein>
    <submittedName>
        <fullName evidence="1">Helix-turn-helix domain-containing protein</fullName>
    </submittedName>
</protein>
<reference evidence="1" key="1">
    <citation type="submission" date="2024-07" db="EMBL/GenBank/DDBJ databases">
        <authorList>
            <person name="Yu S.T."/>
        </authorList>
    </citation>
    <scope>NUCLEOTIDE SEQUENCE</scope>
    <source>
        <strain evidence="1">Y1</strain>
    </source>
</reference>
<proteinExistence type="predicted"/>
<dbReference type="SUPFAM" id="SSF46689">
    <property type="entry name" value="Homeodomain-like"/>
    <property type="match status" value="1"/>
</dbReference>
<evidence type="ECO:0000313" key="1">
    <source>
        <dbReference type="EMBL" id="XDQ81191.1"/>
    </source>
</evidence>
<organism evidence="1">
    <name type="scientific">Streptomyces sp. Y1</name>
    <dbReference type="NCBI Taxonomy" id="3238634"/>
    <lineage>
        <taxon>Bacteria</taxon>
        <taxon>Bacillati</taxon>
        <taxon>Actinomycetota</taxon>
        <taxon>Actinomycetes</taxon>
        <taxon>Kitasatosporales</taxon>
        <taxon>Streptomycetaceae</taxon>
        <taxon>Streptomyces</taxon>
    </lineage>
</organism>
<gene>
    <name evidence="1" type="ORF">AB2U05_23365</name>
</gene>
<name>A0AB39TQ88_9ACTN</name>
<dbReference type="AlphaFoldDB" id="A0AB39TQ88"/>
<dbReference type="EMBL" id="CP163445">
    <property type="protein sequence ID" value="XDQ81191.1"/>
    <property type="molecule type" value="Genomic_DNA"/>
</dbReference>
<accession>A0AB39TQ88</accession>
<sequence length="110" mass="12480">MRYAQGGGFTAQEQQRRERVRLDAAERFERGDSNGMIATDLRVTVRSVERWRRSWREGGSAALESKGSQSLPRLSEQQFVQLERELEKIQYRPHLIDGCLAGTGLAITAT</sequence>
<dbReference type="Pfam" id="PF13384">
    <property type="entry name" value="HTH_23"/>
    <property type="match status" value="1"/>
</dbReference>
<dbReference type="RefSeq" id="WP_369184157.1">
    <property type="nucleotide sequence ID" value="NZ_CP163445.1"/>
</dbReference>
<dbReference type="InterPro" id="IPR009057">
    <property type="entry name" value="Homeodomain-like_sf"/>
</dbReference>